<feature type="binding site" evidence="12">
    <location>
        <position position="168"/>
    </location>
    <ligand>
        <name>FMN</name>
        <dbReference type="ChEBI" id="CHEBI:58210"/>
    </ligand>
</feature>
<comment type="similarity">
    <text evidence="10">Belongs to the dus family.</text>
</comment>
<comment type="similarity">
    <text evidence="9">Belongs to the Dus family. DusC subfamily.</text>
</comment>
<proteinExistence type="inferred from homology"/>
<dbReference type="EMBL" id="JACEMT010000041">
    <property type="protein sequence ID" value="MBA4501884.1"/>
    <property type="molecule type" value="Genomic_DNA"/>
</dbReference>
<feature type="binding site" evidence="9 12">
    <location>
        <position position="139"/>
    </location>
    <ligand>
        <name>FMN</name>
        <dbReference type="ChEBI" id="CHEBI:58210"/>
    </ligand>
</feature>
<sequence>MKIFLAPMEGVLDHSLRDILTRIPGVDICVTEFIRVTDQLLPEQVFRRLAPELAHGCRTPSGTPVWVQLLGNDPVAMGENAARAAQMGAPGIDLNFGCPAKTVNKSRGGAILLKDPEEVHDIAAGVRRALPSEVPLSTKMRLGFQDKSLAIENAQALEAAGSMRLTVHARTKVEGYRPPAHWEWIARIRESVSIPVVANGDVWTVEDYHRCRQVSGCDDVMIGRGMIANPFLAQAIHDPGQNLDAATTWHDTCRLIRIYHQQVTARLAAEHVNGRTKQWLRMMQRHYPQAAILFERVRAEMDPARFAALLADDASATG</sequence>
<dbReference type="InterPro" id="IPR001269">
    <property type="entry name" value="DUS_fam"/>
</dbReference>
<comment type="cofactor">
    <cofactor evidence="1 9 10 12">
        <name>FMN</name>
        <dbReference type="ChEBI" id="CHEBI:58210"/>
    </cofactor>
</comment>
<dbReference type="GO" id="GO:0017150">
    <property type="term" value="F:tRNA dihydrouridine synthase activity"/>
    <property type="evidence" value="ECO:0007669"/>
    <property type="project" value="UniProtKB-UniRule"/>
</dbReference>
<comment type="caution">
    <text evidence="9">Lacks conserved residue(s) required for the propagation of feature annotation.</text>
</comment>
<feature type="site" description="Interacts with tRNA" evidence="9">
    <location>
        <position position="176"/>
    </location>
</feature>
<dbReference type="InterPro" id="IPR035587">
    <property type="entry name" value="DUS-like_FMN-bd"/>
</dbReference>
<evidence type="ECO:0000313" key="15">
    <source>
        <dbReference type="Proteomes" id="UP000538931"/>
    </source>
</evidence>
<evidence type="ECO:0000256" key="11">
    <source>
        <dbReference type="PIRSR" id="PIRSR006621-1"/>
    </source>
</evidence>
<evidence type="ECO:0000256" key="9">
    <source>
        <dbReference type="HAMAP-Rule" id="MF_02043"/>
    </source>
</evidence>
<dbReference type="InterPro" id="IPR013785">
    <property type="entry name" value="Aldolase_TIM"/>
</dbReference>
<comment type="catalytic activity">
    <reaction evidence="9">
        <text>5,6-dihydrouridine(16) in tRNA + NAD(+) = uridine(16) in tRNA + NADH + H(+)</text>
        <dbReference type="Rhea" id="RHEA:53380"/>
        <dbReference type="Rhea" id="RHEA-COMP:13543"/>
        <dbReference type="Rhea" id="RHEA-COMP:13544"/>
        <dbReference type="ChEBI" id="CHEBI:15378"/>
        <dbReference type="ChEBI" id="CHEBI:57540"/>
        <dbReference type="ChEBI" id="CHEBI:57945"/>
        <dbReference type="ChEBI" id="CHEBI:65315"/>
        <dbReference type="ChEBI" id="CHEBI:74443"/>
    </reaction>
</comment>
<dbReference type="InterPro" id="IPR018517">
    <property type="entry name" value="tRNA_hU_synthase_CS"/>
</dbReference>
<evidence type="ECO:0000256" key="3">
    <source>
        <dbReference type="ARBA" id="ARBA00022630"/>
    </source>
</evidence>
<evidence type="ECO:0000256" key="2">
    <source>
        <dbReference type="ARBA" id="ARBA00022555"/>
    </source>
</evidence>
<comment type="caution">
    <text evidence="14">The sequence shown here is derived from an EMBL/GenBank/DDBJ whole genome shotgun (WGS) entry which is preliminary data.</text>
</comment>
<feature type="site" description="Interacts with tRNA; defines subfamily-specific binding signature" evidence="9">
    <location>
        <position position="277"/>
    </location>
</feature>
<dbReference type="AlphaFoldDB" id="A0A7W2ABX1"/>
<feature type="binding site" evidence="9 12">
    <location>
        <begin position="223"/>
        <end position="224"/>
    </location>
    <ligand>
        <name>FMN</name>
        <dbReference type="ChEBI" id="CHEBI:58210"/>
    </ligand>
</feature>
<feature type="site" description="Interacts with tRNA; defines subfamily-specific binding signature" evidence="9">
    <location>
        <position position="275"/>
    </location>
</feature>
<dbReference type="HAMAP" id="MF_02043">
    <property type="entry name" value="DusC_subfam"/>
    <property type="match status" value="1"/>
</dbReference>
<dbReference type="Gene3D" id="1.20.225.30">
    <property type="entry name" value="Dihydrouridine synthase, C-terminal recognition domain"/>
    <property type="match status" value="1"/>
</dbReference>
<feature type="domain" description="DUS-like FMN-binding" evidence="13">
    <location>
        <begin position="5"/>
        <end position="286"/>
    </location>
</feature>
<keyword evidence="4 9" id="KW-0288">FMN</keyword>
<keyword evidence="7 9" id="KW-0694">RNA-binding</keyword>
<comment type="function">
    <text evidence="9">Catalyzes the synthesis of 5,6-dihydrouridine (D), a modified base found in the D-loop of most tRNAs, via the reduction of the C5-C6 double bond in target uridines. Specifically modifies U16 in tRNAs.</text>
</comment>
<dbReference type="SUPFAM" id="SSF51395">
    <property type="entry name" value="FMN-linked oxidoreductases"/>
    <property type="match status" value="1"/>
</dbReference>
<dbReference type="InterPro" id="IPR042270">
    <property type="entry name" value="DusC_C"/>
</dbReference>
<reference evidence="14 15" key="1">
    <citation type="submission" date="2020-07" db="EMBL/GenBank/DDBJ databases">
        <title>Bacterium isolated from marien macroalgae.</title>
        <authorList>
            <person name="Zhu K."/>
            <person name="Lu D."/>
            <person name="Du Z."/>
        </authorList>
    </citation>
    <scope>NUCLEOTIDE SEQUENCE [LARGE SCALE GENOMIC DNA]</scope>
    <source>
        <strain evidence="14 15">3-1745</strain>
    </source>
</reference>
<keyword evidence="3 9" id="KW-0285">Flavoprotein</keyword>
<dbReference type="EC" id="1.3.1.-" evidence="9"/>
<feature type="binding site" evidence="9 12">
    <location>
        <position position="68"/>
    </location>
    <ligand>
        <name>FMN</name>
        <dbReference type="ChEBI" id="CHEBI:58210"/>
    </ligand>
</feature>
<evidence type="ECO:0000256" key="4">
    <source>
        <dbReference type="ARBA" id="ARBA00022643"/>
    </source>
</evidence>
<keyword evidence="15" id="KW-1185">Reference proteome</keyword>
<evidence type="ECO:0000256" key="12">
    <source>
        <dbReference type="PIRSR" id="PIRSR006621-2"/>
    </source>
</evidence>
<keyword evidence="5 9" id="KW-0819">tRNA processing</keyword>
<evidence type="ECO:0000256" key="6">
    <source>
        <dbReference type="ARBA" id="ARBA00022857"/>
    </source>
</evidence>
<keyword evidence="12" id="KW-0547">Nucleotide-binding</keyword>
<dbReference type="Proteomes" id="UP000538931">
    <property type="component" value="Unassembled WGS sequence"/>
</dbReference>
<keyword evidence="8 9" id="KW-0560">Oxidoreductase</keyword>
<keyword evidence="6 9" id="KW-0521">NADP</keyword>
<dbReference type="CDD" id="cd02801">
    <property type="entry name" value="DUS_like_FMN"/>
    <property type="match status" value="1"/>
</dbReference>
<gene>
    <name evidence="9" type="primary">dusC</name>
    <name evidence="14" type="ORF">H1S06_05840</name>
</gene>
<dbReference type="PANTHER" id="PTHR11082">
    <property type="entry name" value="TRNA-DIHYDROURIDINE SYNTHASE"/>
    <property type="match status" value="1"/>
</dbReference>
<feature type="site" description="Interacts with tRNA; defines subfamily-specific binding signature" evidence="9">
    <location>
        <position position="35"/>
    </location>
</feature>
<feature type="active site" description="Proton donor" evidence="9 11">
    <location>
        <position position="98"/>
    </location>
</feature>
<comment type="catalytic activity">
    <reaction evidence="9">
        <text>5,6-dihydrouridine(16) in tRNA + NADP(+) = uridine(16) in tRNA + NADPH + H(+)</text>
        <dbReference type="Rhea" id="RHEA:53376"/>
        <dbReference type="Rhea" id="RHEA-COMP:13543"/>
        <dbReference type="Rhea" id="RHEA-COMP:13544"/>
        <dbReference type="ChEBI" id="CHEBI:15378"/>
        <dbReference type="ChEBI" id="CHEBI:57783"/>
        <dbReference type="ChEBI" id="CHEBI:58349"/>
        <dbReference type="ChEBI" id="CHEBI:65315"/>
        <dbReference type="ChEBI" id="CHEBI:74443"/>
    </reaction>
</comment>
<evidence type="ECO:0000313" key="14">
    <source>
        <dbReference type="EMBL" id="MBA4501884.1"/>
    </source>
</evidence>
<dbReference type="PIRSF" id="PIRSF006621">
    <property type="entry name" value="Dus"/>
    <property type="match status" value="1"/>
</dbReference>
<evidence type="ECO:0000256" key="8">
    <source>
        <dbReference type="ARBA" id="ARBA00023002"/>
    </source>
</evidence>
<evidence type="ECO:0000256" key="7">
    <source>
        <dbReference type="ARBA" id="ARBA00022884"/>
    </source>
</evidence>
<dbReference type="InterPro" id="IPR032886">
    <property type="entry name" value="DusC"/>
</dbReference>
<evidence type="ECO:0000259" key="13">
    <source>
        <dbReference type="Pfam" id="PF01207"/>
    </source>
</evidence>
<dbReference type="GO" id="GO:0050660">
    <property type="term" value="F:flavin adenine dinucleotide binding"/>
    <property type="evidence" value="ECO:0007669"/>
    <property type="project" value="InterPro"/>
</dbReference>
<accession>A0A7W2ABX1</accession>
<keyword evidence="2 9" id="KW-0820">tRNA-binding</keyword>
<dbReference type="PANTHER" id="PTHR11082:SF26">
    <property type="entry name" value="TRNA-DIHYDROURIDINE(16) SYNTHASE"/>
    <property type="match status" value="1"/>
</dbReference>
<protein>
    <recommendedName>
        <fullName evidence="9">tRNA-dihydrouridine(16) synthase</fullName>
        <ecNumber evidence="9">1.3.1.-</ecNumber>
    </recommendedName>
    <alternativeName>
        <fullName evidence="9">U16-specific dihydrouridine synthase</fullName>
        <shortName evidence="9">U16-specific Dus</shortName>
    </alternativeName>
    <alternativeName>
        <fullName evidence="9">tRNA-dihydrouridine synthase C</fullName>
    </alternativeName>
</protein>
<organism evidence="14 15">
    <name type="scientific">Marinobacterium marinum</name>
    <dbReference type="NCBI Taxonomy" id="2756129"/>
    <lineage>
        <taxon>Bacteria</taxon>
        <taxon>Pseudomonadati</taxon>
        <taxon>Pseudomonadota</taxon>
        <taxon>Gammaproteobacteria</taxon>
        <taxon>Oceanospirillales</taxon>
        <taxon>Oceanospirillaceae</taxon>
        <taxon>Marinobacterium</taxon>
    </lineage>
</organism>
<evidence type="ECO:0000256" key="5">
    <source>
        <dbReference type="ARBA" id="ARBA00022694"/>
    </source>
</evidence>
<feature type="site" description="Interacts with tRNA; defines subfamily-specific binding signature" evidence="9">
    <location>
        <position position="298"/>
    </location>
</feature>
<dbReference type="RefSeq" id="WP_181738166.1">
    <property type="nucleotide sequence ID" value="NZ_JACEMT010000041.1"/>
</dbReference>
<dbReference type="GO" id="GO:0000049">
    <property type="term" value="F:tRNA binding"/>
    <property type="evidence" value="ECO:0007669"/>
    <property type="project" value="UniProtKB-UniRule"/>
</dbReference>
<evidence type="ECO:0000256" key="1">
    <source>
        <dbReference type="ARBA" id="ARBA00001917"/>
    </source>
</evidence>
<dbReference type="GO" id="GO:0010181">
    <property type="term" value="F:FMN binding"/>
    <property type="evidence" value="ECO:0007669"/>
    <property type="project" value="UniProtKB-UniRule"/>
</dbReference>
<dbReference type="Gene3D" id="3.20.20.70">
    <property type="entry name" value="Aldolase class I"/>
    <property type="match status" value="1"/>
</dbReference>
<dbReference type="Pfam" id="PF01207">
    <property type="entry name" value="Dus"/>
    <property type="match status" value="1"/>
</dbReference>
<dbReference type="PROSITE" id="PS01136">
    <property type="entry name" value="UPF0034"/>
    <property type="match status" value="1"/>
</dbReference>
<name>A0A7W2ABX1_9GAMM</name>
<feature type="binding site" evidence="9">
    <location>
        <begin position="199"/>
        <end position="201"/>
    </location>
    <ligand>
        <name>FMN</name>
        <dbReference type="ChEBI" id="CHEBI:58210"/>
    </ligand>
</feature>
<feature type="site" description="Interacts with tRNA" evidence="9">
    <location>
        <position position="95"/>
    </location>
</feature>
<evidence type="ECO:0000256" key="10">
    <source>
        <dbReference type="PIRNR" id="PIRNR006621"/>
    </source>
</evidence>